<sequence length="80" mass="8977">CSDAKVTHSNDTKNGTSADTHGNATHNGTVQDMKNCTFNVTTEIRDKIRKEYALFYRLDIVPLEGSNTSSNYSEYRLINC</sequence>
<protein>
    <submittedName>
        <fullName evidence="3">Envelope glycoprotein</fullName>
    </submittedName>
</protein>
<reference evidence="3" key="1">
    <citation type="submission" date="2011-06" db="EMBL/GenBank/DDBJ databases">
        <title>Characterization of variable regions of the env protein of the Human immunodeficiency virus type-1 subtype C obtained from individuals at different disease stages in Sub-Saharan Africa.</title>
        <authorList>
            <person name="Cenci A."/>
            <person name="Tavoschi L."/>
            <person name="D' Avenio G."/>
            <person name="Narino P."/>
            <person name="Becattini S."/>
            <person name="Bernasconi D."/>
            <person name="Chiappi M."/>
            <person name="La Torre L."/>
            <person name="Sukati H."/>
            <person name="Vardas E."/>
            <person name="Lo Presti A."/>
            <person name="Ciccozzi M."/>
            <person name="Picconi O."/>
            <person name="Monini P."/>
            <person name="Ensoli B."/>
            <person name="Butto' S."/>
        </authorList>
    </citation>
    <scope>NUCLEOTIDE SEQUENCE</scope>
    <source>
        <strain evidence="3">SW69AV1V2</strain>
    </source>
</reference>
<dbReference type="InterPro" id="IPR000777">
    <property type="entry name" value="HIV1_Gp120"/>
</dbReference>
<proteinExistence type="predicted"/>
<evidence type="ECO:0000259" key="2">
    <source>
        <dbReference type="Pfam" id="PF00516"/>
    </source>
</evidence>
<feature type="region of interest" description="Disordered" evidence="1">
    <location>
        <begin position="1"/>
        <end position="30"/>
    </location>
</feature>
<name>G8GBI7_HV1</name>
<organismHost>
    <name type="scientific">Homo sapiens</name>
    <name type="common">Human</name>
    <dbReference type="NCBI Taxonomy" id="9606"/>
</organismHost>
<feature type="domain" description="Human immunodeficiency virus 1 envelope glycoprotein Gp120" evidence="2">
    <location>
        <begin position="16"/>
        <end position="72"/>
    </location>
</feature>
<dbReference type="Gene3D" id="3.10.20.10">
    <property type="match status" value="1"/>
</dbReference>
<organism evidence="3">
    <name type="scientific">Human immunodeficiency virus type 1</name>
    <name type="common">HIV-1</name>
    <dbReference type="NCBI Taxonomy" id="11676"/>
    <lineage>
        <taxon>Viruses</taxon>
        <taxon>Riboviria</taxon>
        <taxon>Pararnavirae</taxon>
        <taxon>Artverviricota</taxon>
        <taxon>Revtraviricetes</taxon>
        <taxon>Ortervirales</taxon>
        <taxon>Retroviridae</taxon>
        <taxon>Orthoretrovirinae</taxon>
        <taxon>Lentivirus</taxon>
        <taxon>Lentivirus humimdef1</taxon>
    </lineage>
</organism>
<keyword evidence="3" id="KW-0946">Virion</keyword>
<dbReference type="GO" id="GO:0019031">
    <property type="term" value="C:viral envelope"/>
    <property type="evidence" value="ECO:0007669"/>
    <property type="project" value="UniProtKB-KW"/>
</dbReference>
<accession>G8GBI7</accession>
<evidence type="ECO:0000256" key="1">
    <source>
        <dbReference type="SAM" id="MobiDB-lite"/>
    </source>
</evidence>
<feature type="non-terminal residue" evidence="3">
    <location>
        <position position="80"/>
    </location>
</feature>
<evidence type="ECO:0000313" key="3">
    <source>
        <dbReference type="EMBL" id="AER92825.1"/>
    </source>
</evidence>
<gene>
    <name evidence="3" type="primary">env</name>
</gene>
<feature type="non-terminal residue" evidence="3">
    <location>
        <position position="1"/>
    </location>
</feature>
<feature type="compositionally biased region" description="Polar residues" evidence="1">
    <location>
        <begin position="12"/>
        <end position="30"/>
    </location>
</feature>
<dbReference type="EMBL" id="JN121025">
    <property type="protein sequence ID" value="AER92825.1"/>
    <property type="molecule type" value="Genomic_RNA"/>
</dbReference>
<feature type="compositionally biased region" description="Basic and acidic residues" evidence="1">
    <location>
        <begin position="1"/>
        <end position="11"/>
    </location>
</feature>
<dbReference type="Pfam" id="PF00516">
    <property type="entry name" value="GP120"/>
    <property type="match status" value="1"/>
</dbReference>
<keyword evidence="3" id="KW-0261">Viral envelope protein</keyword>